<feature type="binding site" evidence="1">
    <location>
        <position position="175"/>
    </location>
    <ligand>
        <name>an N-acyl-1,2-diacyl-sn-glycero-3-phosphoethanolamine</name>
        <dbReference type="ChEBI" id="CHEBI:62537"/>
    </ligand>
</feature>
<protein>
    <recommendedName>
        <fullName evidence="2">Metallo-beta-lactamase domain-containing protein</fullName>
    </recommendedName>
</protein>
<dbReference type="STRING" id="765440.A0A0C3BTI8"/>
<dbReference type="InterPro" id="IPR001279">
    <property type="entry name" value="Metallo-B-lactamas"/>
</dbReference>
<dbReference type="InParanoid" id="A0A0C3BTI8"/>
<evidence type="ECO:0000259" key="2">
    <source>
        <dbReference type="Pfam" id="PF12706"/>
    </source>
</evidence>
<evidence type="ECO:0000313" key="3">
    <source>
        <dbReference type="EMBL" id="KIM80612.1"/>
    </source>
</evidence>
<dbReference type="GO" id="GO:0070290">
    <property type="term" value="F:N-acylphosphatidylethanolamine-specific phospholipase D activity"/>
    <property type="evidence" value="ECO:0007669"/>
    <property type="project" value="InterPro"/>
</dbReference>
<proteinExistence type="predicted"/>
<dbReference type="InterPro" id="IPR024884">
    <property type="entry name" value="NAPE-PLD"/>
</dbReference>
<dbReference type="SUPFAM" id="SSF56281">
    <property type="entry name" value="Metallo-hydrolase/oxidoreductase"/>
    <property type="match status" value="1"/>
</dbReference>
<dbReference type="GO" id="GO:0070292">
    <property type="term" value="P:N-acylphosphatidylethanolamine metabolic process"/>
    <property type="evidence" value="ECO:0007669"/>
    <property type="project" value="TreeGrafter"/>
</dbReference>
<reference evidence="3 4" key="1">
    <citation type="submission" date="2014-04" db="EMBL/GenBank/DDBJ databases">
        <authorList>
            <consortium name="DOE Joint Genome Institute"/>
            <person name="Kuo A."/>
            <person name="Tarkka M."/>
            <person name="Buscot F."/>
            <person name="Kohler A."/>
            <person name="Nagy L.G."/>
            <person name="Floudas D."/>
            <person name="Copeland A."/>
            <person name="Barry K.W."/>
            <person name="Cichocki N."/>
            <person name="Veneault-Fourrey C."/>
            <person name="LaButti K."/>
            <person name="Lindquist E.A."/>
            <person name="Lipzen A."/>
            <person name="Lundell T."/>
            <person name="Morin E."/>
            <person name="Murat C."/>
            <person name="Sun H."/>
            <person name="Tunlid A."/>
            <person name="Henrissat B."/>
            <person name="Grigoriev I.V."/>
            <person name="Hibbett D.S."/>
            <person name="Martin F."/>
            <person name="Nordberg H.P."/>
            <person name="Cantor M.N."/>
            <person name="Hua S.X."/>
        </authorList>
    </citation>
    <scope>NUCLEOTIDE SEQUENCE [LARGE SCALE GENOMIC DNA]</scope>
    <source>
        <strain evidence="3 4">F 1598</strain>
    </source>
</reference>
<dbReference type="PIRSF" id="PIRSF038896">
    <property type="entry name" value="NAPE-PLD"/>
    <property type="match status" value="1"/>
</dbReference>
<dbReference type="GO" id="GO:0070291">
    <property type="term" value="P:N-acylethanolamine metabolic process"/>
    <property type="evidence" value="ECO:0007669"/>
    <property type="project" value="TreeGrafter"/>
</dbReference>
<feature type="domain" description="Metallo-beta-lactamase" evidence="2">
    <location>
        <begin position="130"/>
        <end position="368"/>
    </location>
</feature>
<reference evidence="4" key="2">
    <citation type="submission" date="2015-01" db="EMBL/GenBank/DDBJ databases">
        <title>Evolutionary Origins and Diversification of the Mycorrhizal Mutualists.</title>
        <authorList>
            <consortium name="DOE Joint Genome Institute"/>
            <consortium name="Mycorrhizal Genomics Consortium"/>
            <person name="Kohler A."/>
            <person name="Kuo A."/>
            <person name="Nagy L.G."/>
            <person name="Floudas D."/>
            <person name="Copeland A."/>
            <person name="Barry K.W."/>
            <person name="Cichocki N."/>
            <person name="Veneault-Fourrey C."/>
            <person name="LaButti K."/>
            <person name="Lindquist E.A."/>
            <person name="Lipzen A."/>
            <person name="Lundell T."/>
            <person name="Morin E."/>
            <person name="Murat C."/>
            <person name="Riley R."/>
            <person name="Ohm R."/>
            <person name="Sun H."/>
            <person name="Tunlid A."/>
            <person name="Henrissat B."/>
            <person name="Grigoriev I.V."/>
            <person name="Hibbett D.S."/>
            <person name="Martin F."/>
        </authorList>
    </citation>
    <scope>NUCLEOTIDE SEQUENCE [LARGE SCALE GENOMIC DNA]</scope>
    <source>
        <strain evidence="4">F 1598</strain>
    </source>
</reference>
<keyword evidence="4" id="KW-1185">Reference proteome</keyword>
<dbReference type="GO" id="GO:0005737">
    <property type="term" value="C:cytoplasm"/>
    <property type="evidence" value="ECO:0007669"/>
    <property type="project" value="TreeGrafter"/>
</dbReference>
<dbReference type="AlphaFoldDB" id="A0A0C3BTI8"/>
<name>A0A0C3BTI8_PILCF</name>
<gene>
    <name evidence="3" type="ORF">PILCRDRAFT_9427</name>
</gene>
<dbReference type="PANTHER" id="PTHR15032:SF4">
    <property type="entry name" value="N-ACYL-PHOSPHATIDYLETHANOLAMINE-HYDROLYZING PHOSPHOLIPASE D"/>
    <property type="match status" value="1"/>
</dbReference>
<organism evidence="3 4">
    <name type="scientific">Piloderma croceum (strain F 1598)</name>
    <dbReference type="NCBI Taxonomy" id="765440"/>
    <lineage>
        <taxon>Eukaryota</taxon>
        <taxon>Fungi</taxon>
        <taxon>Dikarya</taxon>
        <taxon>Basidiomycota</taxon>
        <taxon>Agaricomycotina</taxon>
        <taxon>Agaricomycetes</taxon>
        <taxon>Agaricomycetidae</taxon>
        <taxon>Atheliales</taxon>
        <taxon>Atheliaceae</taxon>
        <taxon>Piloderma</taxon>
    </lineage>
</organism>
<dbReference type="Gene3D" id="3.60.15.10">
    <property type="entry name" value="Ribonuclease Z/Hydroxyacylglutathione hydrolase-like"/>
    <property type="match status" value="1"/>
</dbReference>
<dbReference type="EMBL" id="KN833003">
    <property type="protein sequence ID" value="KIM80612.1"/>
    <property type="molecule type" value="Genomic_DNA"/>
</dbReference>
<evidence type="ECO:0000256" key="1">
    <source>
        <dbReference type="PIRSR" id="PIRSR038896-50"/>
    </source>
</evidence>
<dbReference type="Proteomes" id="UP000054166">
    <property type="component" value="Unassembled WGS sequence"/>
</dbReference>
<dbReference type="HOGENOM" id="CLU_020884_2_0_1"/>
<feature type="binding site" evidence="1">
    <location>
        <position position="345"/>
    </location>
    <ligand>
        <name>an N-acyl-1,2-diacyl-sn-glycero-3-phosphoethanolamine</name>
        <dbReference type="ChEBI" id="CHEBI:62537"/>
    </ligand>
</feature>
<dbReference type="Pfam" id="PF12706">
    <property type="entry name" value="Lactamase_B_2"/>
    <property type="match status" value="1"/>
</dbReference>
<dbReference type="PANTHER" id="PTHR15032">
    <property type="entry name" value="N-ACYL-PHOSPHATIDYLETHANOLAMINE-HYDROLYZING PHOSPHOLIPASE D"/>
    <property type="match status" value="1"/>
</dbReference>
<sequence>MTILPIVVIEQSAFPRKEPKPEGRPAHHCNDTQSLFVNPWESFGEFMTPGIRNSKDTWAVLKEWKNSPAPSKEDYVKVAKPDWAATSDRDTWAQDIKATWLGHACFLVELPAPRDSKISQDIETPARGPRILFDPVFSNRCSPSQWIGPARYTPPPMPLKELPHVDLVILSHNHYDHTDIATLQHIYNTQPKGSVHFMCALGNQKWFESIGFDKQHVTELDWWDSRDATITLQTGASKSTLTVTCLPCQHFSGRSLWDRFHTLWASWAVEQRPYVDDLPALANKPISKIWFGGDTGLRSVPRGRKQEDMPICPVFKQIGERFGGFDLAFIPIGAFSPRFALSPVHASPDDAVEMHLLVKSQRSIGMHWGCWVLSTEPFGQDPQRLKQACVDRGVDTGEFSTLY</sequence>
<dbReference type="InterPro" id="IPR036866">
    <property type="entry name" value="RibonucZ/Hydroxyglut_hydro"/>
</dbReference>
<accession>A0A0C3BTI8</accession>
<dbReference type="OrthoDB" id="332863at2759"/>
<feature type="non-terminal residue" evidence="3">
    <location>
        <position position="403"/>
    </location>
</feature>
<dbReference type="GO" id="GO:0008270">
    <property type="term" value="F:zinc ion binding"/>
    <property type="evidence" value="ECO:0007669"/>
    <property type="project" value="InterPro"/>
</dbReference>
<evidence type="ECO:0000313" key="4">
    <source>
        <dbReference type="Proteomes" id="UP000054166"/>
    </source>
</evidence>